<proteinExistence type="predicted"/>
<dbReference type="InterPro" id="IPR006944">
    <property type="entry name" value="Phage/GTA_portal"/>
</dbReference>
<sequence>MRMLSGGLPIFSQFGTDIYASDIVQDCINAIATEMSKLQPRHIRHGDDEQHIPKGNINRLLKFGPNPLMTTSEFIEKTIWLLLMNYNAFIIPIFDSDTSSGIEKRTYRAFYPINPSRVEFLQDPQGVMLIRFYFPNGTNFMFPYADVIHLRKKFSVNEMMGGGMNGQPDNAALLKVLETNHTLSQGLSRAAKINAAVQAVLKVSTMMDDDASRAERARFERLIASGESGILPVDLKGEYIPIKGDVKFIDKDTLAFLQQSVLNWFGVSLPIITGEFNDDQYQAFYEKALEPLVIYFGQKFSKILFTERELDVGNEIIFYHRDMNYLSTGAKLNLIKVTGEQGLLSDNQKLKLLGYPPVKGGERRTQSLNYIDVTLINQYQMSNMNKGKAVEDNEQD</sequence>
<evidence type="ECO:0000313" key="2">
    <source>
        <dbReference type="Proteomes" id="UP000266552"/>
    </source>
</evidence>
<keyword evidence="2" id="KW-1185">Reference proteome</keyword>
<protein>
    <submittedName>
        <fullName evidence="1">Phage portal protein</fullName>
    </submittedName>
</protein>
<dbReference type="Proteomes" id="UP000266552">
    <property type="component" value="Chromosome"/>
</dbReference>
<dbReference type="Pfam" id="PF04860">
    <property type="entry name" value="Phage_portal"/>
    <property type="match status" value="1"/>
</dbReference>
<reference evidence="1 2" key="1">
    <citation type="submission" date="2018-09" db="EMBL/GenBank/DDBJ databases">
        <title>Genome Sequence of Paenibacillus lautus Strain E7593-69, Azo Dye-Degrading Bacteria, Isolated from Commercial Tattoo Inks.</title>
        <authorList>
            <person name="Nho S.W."/>
            <person name="Kim S.-J."/>
            <person name="Kweon O."/>
            <person name="Cerniglia C.E."/>
        </authorList>
    </citation>
    <scope>NUCLEOTIDE SEQUENCE [LARGE SCALE GENOMIC DNA]</scope>
    <source>
        <strain evidence="1 2">E7593-69</strain>
    </source>
</reference>
<gene>
    <name evidence="1" type="ORF">D5F53_00070</name>
</gene>
<dbReference type="AlphaFoldDB" id="A0A385TW26"/>
<evidence type="ECO:0000313" key="1">
    <source>
        <dbReference type="EMBL" id="AYB47683.1"/>
    </source>
</evidence>
<dbReference type="KEGG" id="plw:D5F53_00070"/>
<organism evidence="1 2">
    <name type="scientific">Paenibacillus lautus</name>
    <name type="common">Bacillus lautus</name>
    <dbReference type="NCBI Taxonomy" id="1401"/>
    <lineage>
        <taxon>Bacteria</taxon>
        <taxon>Bacillati</taxon>
        <taxon>Bacillota</taxon>
        <taxon>Bacilli</taxon>
        <taxon>Bacillales</taxon>
        <taxon>Paenibacillaceae</taxon>
        <taxon>Paenibacillus</taxon>
    </lineage>
</organism>
<dbReference type="EMBL" id="CP032412">
    <property type="protein sequence ID" value="AYB47683.1"/>
    <property type="molecule type" value="Genomic_DNA"/>
</dbReference>
<name>A0A385TW26_PAELA</name>
<accession>A0A385TW26</accession>